<keyword evidence="8 10" id="KW-0333">Golgi apparatus</keyword>
<dbReference type="Proteomes" id="UP001152795">
    <property type="component" value="Unassembled WGS sequence"/>
</dbReference>
<evidence type="ECO:0000313" key="12">
    <source>
        <dbReference type="Proteomes" id="UP001152795"/>
    </source>
</evidence>
<sequence>MLREPSKMAASNSIKEWEELRKRARQIENELDLKLVSFSKLGTSYSHRDDSSDKSPLLNNSSSEHMFQTMSLEIGDLLSKLTEVNDKMAEVTSNLSFSQPSASQMHTLQRHRDILKDYSQEFTKTKANIEAYIEREELLGGYKSSGGVHRKTDLYLKENDHIRNSDRLADEAIGIAMATKENMSRQRGALYQISTRMGGITSRFPALNNLMQKINLRKRRDAIILSVVIAVCLILLILYATR</sequence>
<comment type="subunit">
    <text evidence="10">Component of several multiprotein Golgi SNARE complexes.</text>
</comment>
<name>A0A6S7GA52_PARCT</name>
<dbReference type="Pfam" id="PF12352">
    <property type="entry name" value="V-SNARE_C"/>
    <property type="match status" value="1"/>
</dbReference>
<keyword evidence="6 10" id="KW-0653">Protein transport</keyword>
<dbReference type="GO" id="GO:0031201">
    <property type="term" value="C:SNARE complex"/>
    <property type="evidence" value="ECO:0007669"/>
    <property type="project" value="TreeGrafter"/>
</dbReference>
<dbReference type="PANTHER" id="PTHR21094:SF2">
    <property type="entry name" value="GOLGI SNAP RECEPTOR COMPLEX MEMBER 1"/>
    <property type="match status" value="1"/>
</dbReference>
<dbReference type="GO" id="GO:0005801">
    <property type="term" value="C:cis-Golgi network"/>
    <property type="evidence" value="ECO:0007669"/>
    <property type="project" value="InterPro"/>
</dbReference>
<proteinExistence type="inferred from homology"/>
<evidence type="ECO:0000256" key="5">
    <source>
        <dbReference type="ARBA" id="ARBA00022692"/>
    </source>
</evidence>
<comment type="similarity">
    <text evidence="2 10">Belongs to the GOSR1 family.</text>
</comment>
<keyword evidence="7" id="KW-1133">Transmembrane helix</keyword>
<dbReference type="GO" id="GO:0005484">
    <property type="term" value="F:SNAP receptor activity"/>
    <property type="evidence" value="ECO:0007669"/>
    <property type="project" value="TreeGrafter"/>
</dbReference>
<gene>
    <name evidence="11" type="ORF">PACLA_8A075007</name>
</gene>
<evidence type="ECO:0000256" key="7">
    <source>
        <dbReference type="ARBA" id="ARBA00022989"/>
    </source>
</evidence>
<evidence type="ECO:0000256" key="3">
    <source>
        <dbReference type="ARBA" id="ARBA00015612"/>
    </source>
</evidence>
<dbReference type="GO" id="GO:0006906">
    <property type="term" value="P:vesicle fusion"/>
    <property type="evidence" value="ECO:0007669"/>
    <property type="project" value="TreeGrafter"/>
</dbReference>
<evidence type="ECO:0000256" key="6">
    <source>
        <dbReference type="ARBA" id="ARBA00022927"/>
    </source>
</evidence>
<dbReference type="PIRSF" id="PIRSF027109">
    <property type="entry name" value="Golgi_SNARE"/>
    <property type="match status" value="1"/>
</dbReference>
<evidence type="ECO:0000313" key="11">
    <source>
        <dbReference type="EMBL" id="CAB3987803.1"/>
    </source>
</evidence>
<comment type="caution">
    <text evidence="11">The sequence shown here is derived from an EMBL/GenBank/DDBJ whole genome shotgun (WGS) entry which is preliminary data.</text>
</comment>
<dbReference type="PANTHER" id="PTHR21094">
    <property type="entry name" value="GOS-28 SNARE- RELATED"/>
    <property type="match status" value="1"/>
</dbReference>
<evidence type="ECO:0000256" key="1">
    <source>
        <dbReference type="ARBA" id="ARBA00004409"/>
    </source>
</evidence>
<dbReference type="EMBL" id="CACRXK020001237">
    <property type="protein sequence ID" value="CAB3987803.1"/>
    <property type="molecule type" value="Genomic_DNA"/>
</dbReference>
<dbReference type="AlphaFoldDB" id="A0A6S7GA52"/>
<dbReference type="GO" id="GO:0006888">
    <property type="term" value="P:endoplasmic reticulum to Golgi vesicle-mediated transport"/>
    <property type="evidence" value="ECO:0007669"/>
    <property type="project" value="InterPro"/>
</dbReference>
<keyword evidence="11" id="KW-0675">Receptor</keyword>
<evidence type="ECO:0000256" key="2">
    <source>
        <dbReference type="ARBA" id="ARBA00008473"/>
    </source>
</evidence>
<keyword evidence="5" id="KW-0812">Transmembrane</keyword>
<evidence type="ECO:0000256" key="4">
    <source>
        <dbReference type="ARBA" id="ARBA00022448"/>
    </source>
</evidence>
<keyword evidence="9 10" id="KW-0472">Membrane</keyword>
<keyword evidence="4 10" id="KW-0813">Transport</keyword>
<keyword evidence="10" id="KW-0931">ER-Golgi transport</keyword>
<dbReference type="GO" id="GO:0015031">
    <property type="term" value="P:protein transport"/>
    <property type="evidence" value="ECO:0007669"/>
    <property type="project" value="UniProtKB-KW"/>
</dbReference>
<dbReference type="GO" id="GO:0048219">
    <property type="term" value="P:inter-Golgi cisterna vesicle-mediated transport"/>
    <property type="evidence" value="ECO:0007669"/>
    <property type="project" value="TreeGrafter"/>
</dbReference>
<protein>
    <recommendedName>
        <fullName evidence="3 10">Golgi SNAP receptor complex member 1</fullName>
    </recommendedName>
</protein>
<comment type="function">
    <text evidence="10">Involved in transport from the ER to the Golgi apparatus as well as in intra-Golgi transport. It belongs to a super-family of proteins called t-SNAREs or soluble NSF (N-ethylmaleimide-sensitive factor) attachment protein receptor.</text>
</comment>
<keyword evidence="12" id="KW-1185">Reference proteome</keyword>
<dbReference type="CDD" id="cd15864">
    <property type="entry name" value="SNARE_GS28"/>
    <property type="match status" value="1"/>
</dbReference>
<dbReference type="OrthoDB" id="422156at2759"/>
<dbReference type="GO" id="GO:0000139">
    <property type="term" value="C:Golgi membrane"/>
    <property type="evidence" value="ECO:0007669"/>
    <property type="project" value="UniProtKB-SubCell"/>
</dbReference>
<evidence type="ECO:0000256" key="9">
    <source>
        <dbReference type="ARBA" id="ARBA00023136"/>
    </source>
</evidence>
<organism evidence="11 12">
    <name type="scientific">Paramuricea clavata</name>
    <name type="common">Red gorgonian</name>
    <name type="synonym">Violescent sea-whip</name>
    <dbReference type="NCBI Taxonomy" id="317549"/>
    <lineage>
        <taxon>Eukaryota</taxon>
        <taxon>Metazoa</taxon>
        <taxon>Cnidaria</taxon>
        <taxon>Anthozoa</taxon>
        <taxon>Octocorallia</taxon>
        <taxon>Malacalcyonacea</taxon>
        <taxon>Plexauridae</taxon>
        <taxon>Paramuricea</taxon>
    </lineage>
</organism>
<dbReference type="GO" id="GO:0005797">
    <property type="term" value="C:Golgi medial cisterna"/>
    <property type="evidence" value="ECO:0007669"/>
    <property type="project" value="TreeGrafter"/>
</dbReference>
<reference evidence="11" key="1">
    <citation type="submission" date="2020-04" db="EMBL/GenBank/DDBJ databases">
        <authorList>
            <person name="Alioto T."/>
            <person name="Alioto T."/>
            <person name="Gomez Garrido J."/>
        </authorList>
    </citation>
    <scope>NUCLEOTIDE SEQUENCE</scope>
    <source>
        <strain evidence="11">A484AB</strain>
    </source>
</reference>
<dbReference type="InterPro" id="IPR023601">
    <property type="entry name" value="Golgi_SNAP_su1"/>
</dbReference>
<comment type="subcellular location">
    <subcellularLocation>
        <location evidence="1">Golgi apparatus membrane</location>
        <topology evidence="1">Single-pass type IV membrane protein</topology>
    </subcellularLocation>
</comment>
<evidence type="ECO:0000256" key="8">
    <source>
        <dbReference type="ARBA" id="ARBA00023034"/>
    </source>
</evidence>
<evidence type="ECO:0000256" key="10">
    <source>
        <dbReference type="PIRNR" id="PIRNR027109"/>
    </source>
</evidence>
<accession>A0A6S7GA52</accession>